<dbReference type="InterPro" id="IPR010316">
    <property type="entry name" value="AlkA_N"/>
</dbReference>
<dbReference type="PANTHER" id="PTHR43003:SF13">
    <property type="entry name" value="DNA-3-METHYLADENINE GLYCOSYLASE 2"/>
    <property type="match status" value="1"/>
</dbReference>
<dbReference type="CDD" id="cd00056">
    <property type="entry name" value="ENDO3c"/>
    <property type="match status" value="1"/>
</dbReference>
<dbReference type="Gene3D" id="3.30.310.20">
    <property type="entry name" value="DNA-3-methyladenine glycosylase AlkA, N-terminal domain"/>
    <property type="match status" value="1"/>
</dbReference>
<dbReference type="SMART" id="SM00478">
    <property type="entry name" value="ENDO3c"/>
    <property type="match status" value="1"/>
</dbReference>
<evidence type="ECO:0000259" key="3">
    <source>
        <dbReference type="SMART" id="SM00478"/>
    </source>
</evidence>
<name>A0A1J5RH38_9ZZZZ</name>
<dbReference type="Gene3D" id="1.10.340.30">
    <property type="entry name" value="Hypothetical protein, domain 2"/>
    <property type="match status" value="1"/>
</dbReference>
<dbReference type="Pfam" id="PF00730">
    <property type="entry name" value="HhH-GPD"/>
    <property type="match status" value="1"/>
</dbReference>
<dbReference type="GO" id="GO:0032993">
    <property type="term" value="C:protein-DNA complex"/>
    <property type="evidence" value="ECO:0007669"/>
    <property type="project" value="TreeGrafter"/>
</dbReference>
<organism evidence="5">
    <name type="scientific">mine drainage metagenome</name>
    <dbReference type="NCBI Taxonomy" id="410659"/>
    <lineage>
        <taxon>unclassified sequences</taxon>
        <taxon>metagenomes</taxon>
        <taxon>ecological metagenomes</taxon>
    </lineage>
</organism>
<dbReference type="InterPro" id="IPR037046">
    <property type="entry name" value="AlkA_N_sf"/>
</dbReference>
<keyword evidence="5" id="KW-0326">Glycosidase</keyword>
<gene>
    <name evidence="5" type="primary">alkA_10</name>
    <name evidence="5" type="ORF">GALL_306880</name>
</gene>
<dbReference type="SUPFAM" id="SSF48150">
    <property type="entry name" value="DNA-glycosylase"/>
    <property type="match status" value="1"/>
</dbReference>
<keyword evidence="2" id="KW-0234">DNA repair</keyword>
<keyword evidence="1" id="KW-0227">DNA damage</keyword>
<evidence type="ECO:0000313" key="5">
    <source>
        <dbReference type="EMBL" id="OIQ87437.1"/>
    </source>
</evidence>
<protein>
    <submittedName>
        <fullName evidence="5">DNA-3-methyladenine glycosylase</fullName>
        <ecNumber evidence="5">3.2.2.21</ecNumber>
    </submittedName>
</protein>
<dbReference type="InterPro" id="IPR003265">
    <property type="entry name" value="HhH-GPD_domain"/>
</dbReference>
<sequence>MIGSSPQPCPSLACSIDLPPAYRARDILAFHGRDAQAVAERVDGNMLRKGLAWRGQPACLTIRFDALRADAMLSVDGAVGAGDADALGMLLHRLLGLAQGIEEFERRYRNHAQLGPLIASQSGLRVPVSASPFEAITWAVTGQQISVGAAVSMRRKLIQVCGLKHSGGLACYPDAGRVAGLSMESLRQAGFSQSKSQTLLTLGRMVSDGQLPLESWTGGALPVEEIRQQLLCIRGIGPWTVNYALLRGFGWLDGSLHGDAAVRRGLQALLQSTEKVTEIEAQRWLAGFSPWRALVAAHLWASNA</sequence>
<dbReference type="GO" id="GO:0006307">
    <property type="term" value="P:DNA alkylation repair"/>
    <property type="evidence" value="ECO:0007669"/>
    <property type="project" value="TreeGrafter"/>
</dbReference>
<dbReference type="PANTHER" id="PTHR43003">
    <property type="entry name" value="DNA-3-METHYLADENINE GLYCOSYLASE"/>
    <property type="match status" value="1"/>
</dbReference>
<dbReference type="InterPro" id="IPR011257">
    <property type="entry name" value="DNA_glycosylase"/>
</dbReference>
<dbReference type="GO" id="GO:0032131">
    <property type="term" value="F:alkylated DNA binding"/>
    <property type="evidence" value="ECO:0007669"/>
    <property type="project" value="TreeGrafter"/>
</dbReference>
<dbReference type="EMBL" id="MLJW01000422">
    <property type="protein sequence ID" value="OIQ87437.1"/>
    <property type="molecule type" value="Genomic_DNA"/>
</dbReference>
<reference evidence="5" key="1">
    <citation type="submission" date="2016-10" db="EMBL/GenBank/DDBJ databases">
        <title>Sequence of Gallionella enrichment culture.</title>
        <authorList>
            <person name="Poehlein A."/>
            <person name="Muehling M."/>
            <person name="Daniel R."/>
        </authorList>
    </citation>
    <scope>NUCLEOTIDE SEQUENCE</scope>
</reference>
<comment type="caution">
    <text evidence="5">The sequence shown here is derived from an EMBL/GenBank/DDBJ whole genome shotgun (WGS) entry which is preliminary data.</text>
</comment>
<evidence type="ECO:0000259" key="4">
    <source>
        <dbReference type="SMART" id="SM01009"/>
    </source>
</evidence>
<feature type="domain" description="HhH-GPD" evidence="3">
    <location>
        <begin position="141"/>
        <end position="304"/>
    </location>
</feature>
<dbReference type="AlphaFoldDB" id="A0A1J5RH38"/>
<dbReference type="GO" id="GO:0008725">
    <property type="term" value="F:DNA-3-methyladenine glycosylase activity"/>
    <property type="evidence" value="ECO:0007669"/>
    <property type="project" value="TreeGrafter"/>
</dbReference>
<evidence type="ECO:0000256" key="1">
    <source>
        <dbReference type="ARBA" id="ARBA00022763"/>
    </source>
</evidence>
<dbReference type="GO" id="GO:0043916">
    <property type="term" value="F:DNA-7-methylguanine glycosylase activity"/>
    <property type="evidence" value="ECO:0007669"/>
    <property type="project" value="TreeGrafter"/>
</dbReference>
<dbReference type="InterPro" id="IPR051912">
    <property type="entry name" value="Alkylbase_DNA_Glycosylase/TA"/>
</dbReference>
<feature type="domain" description="DNA-3-methyladenine glycosylase AlkA N-terminal" evidence="4">
    <location>
        <begin position="15"/>
        <end position="131"/>
    </location>
</feature>
<dbReference type="SMART" id="SM01009">
    <property type="entry name" value="AlkA_N"/>
    <property type="match status" value="1"/>
</dbReference>
<keyword evidence="5" id="KW-0378">Hydrolase</keyword>
<dbReference type="GO" id="GO:0005737">
    <property type="term" value="C:cytoplasm"/>
    <property type="evidence" value="ECO:0007669"/>
    <property type="project" value="TreeGrafter"/>
</dbReference>
<evidence type="ECO:0000256" key="2">
    <source>
        <dbReference type="ARBA" id="ARBA00023204"/>
    </source>
</evidence>
<accession>A0A1J5RH38</accession>
<proteinExistence type="predicted"/>
<dbReference type="EC" id="3.2.2.21" evidence="5"/>
<dbReference type="GO" id="GO:0006285">
    <property type="term" value="P:base-excision repair, AP site formation"/>
    <property type="evidence" value="ECO:0007669"/>
    <property type="project" value="TreeGrafter"/>
</dbReference>